<evidence type="ECO:0000259" key="1">
    <source>
        <dbReference type="Pfam" id="PF13456"/>
    </source>
</evidence>
<dbReference type="InterPro" id="IPR044730">
    <property type="entry name" value="RNase_H-like_dom_plant"/>
</dbReference>
<gene>
    <name evidence="2" type="ORF">V6N12_024154</name>
</gene>
<evidence type="ECO:0000313" key="2">
    <source>
        <dbReference type="EMBL" id="KAK8589763.1"/>
    </source>
</evidence>
<dbReference type="InterPro" id="IPR002156">
    <property type="entry name" value="RNaseH_domain"/>
</dbReference>
<dbReference type="PANTHER" id="PTHR47723">
    <property type="entry name" value="OS05G0353850 PROTEIN"/>
    <property type="match status" value="1"/>
</dbReference>
<accession>A0ABR2G076</accession>
<feature type="domain" description="RNase H type-1" evidence="1">
    <location>
        <begin position="103"/>
        <end position="187"/>
    </location>
</feature>
<dbReference type="Proteomes" id="UP001472677">
    <property type="component" value="Unassembled WGS sequence"/>
</dbReference>
<keyword evidence="3" id="KW-1185">Reference proteome</keyword>
<dbReference type="Gene3D" id="3.30.420.10">
    <property type="entry name" value="Ribonuclease H-like superfamily/Ribonuclease H"/>
    <property type="match status" value="1"/>
</dbReference>
<comment type="caution">
    <text evidence="2">The sequence shown here is derived from an EMBL/GenBank/DDBJ whole genome shotgun (WGS) entry which is preliminary data.</text>
</comment>
<evidence type="ECO:0000313" key="3">
    <source>
        <dbReference type="Proteomes" id="UP001472677"/>
    </source>
</evidence>
<dbReference type="InterPro" id="IPR012337">
    <property type="entry name" value="RNaseH-like_sf"/>
</dbReference>
<reference evidence="2 3" key="1">
    <citation type="journal article" date="2024" name="G3 (Bethesda)">
        <title>Genome assembly of Hibiscus sabdariffa L. provides insights into metabolisms of medicinal natural products.</title>
        <authorList>
            <person name="Kim T."/>
        </authorList>
    </citation>
    <scope>NUCLEOTIDE SEQUENCE [LARGE SCALE GENOMIC DNA]</scope>
    <source>
        <strain evidence="2">TK-2024</strain>
        <tissue evidence="2">Old leaves</tissue>
    </source>
</reference>
<name>A0ABR2G076_9ROSI</name>
<dbReference type="EMBL" id="JBBPBM010000004">
    <property type="protein sequence ID" value="KAK8589763.1"/>
    <property type="molecule type" value="Genomic_DNA"/>
</dbReference>
<proteinExistence type="predicted"/>
<sequence length="214" mass="24520">MTNEVRFRRQLTTDCRCSTCGADMESIDRILFCPSAYSLWCSLIRAEFMHEFFQLPFKEWIFVNLTNSGRFSRDGAAWNLLFGYLLWLLWNRRNARVFDVCNLNSDGAELWGIYESLRAAWSVGIRKLVEEVDSLNAIRAIQEGLDGQSAFTPVPYIVELLNHDRSFKLEHIRREGNRLADSLAKLASFDDLLCQHLLAAPACILPVVQSDGHV</sequence>
<dbReference type="InterPro" id="IPR053151">
    <property type="entry name" value="RNase_H-like"/>
</dbReference>
<protein>
    <recommendedName>
        <fullName evidence="1">RNase H type-1 domain-containing protein</fullName>
    </recommendedName>
</protein>
<dbReference type="InterPro" id="IPR036397">
    <property type="entry name" value="RNaseH_sf"/>
</dbReference>
<dbReference type="CDD" id="cd06222">
    <property type="entry name" value="RNase_H_like"/>
    <property type="match status" value="1"/>
</dbReference>
<dbReference type="SUPFAM" id="SSF53098">
    <property type="entry name" value="Ribonuclease H-like"/>
    <property type="match status" value="1"/>
</dbReference>
<organism evidence="2 3">
    <name type="scientific">Hibiscus sabdariffa</name>
    <name type="common">roselle</name>
    <dbReference type="NCBI Taxonomy" id="183260"/>
    <lineage>
        <taxon>Eukaryota</taxon>
        <taxon>Viridiplantae</taxon>
        <taxon>Streptophyta</taxon>
        <taxon>Embryophyta</taxon>
        <taxon>Tracheophyta</taxon>
        <taxon>Spermatophyta</taxon>
        <taxon>Magnoliopsida</taxon>
        <taxon>eudicotyledons</taxon>
        <taxon>Gunneridae</taxon>
        <taxon>Pentapetalae</taxon>
        <taxon>rosids</taxon>
        <taxon>malvids</taxon>
        <taxon>Malvales</taxon>
        <taxon>Malvaceae</taxon>
        <taxon>Malvoideae</taxon>
        <taxon>Hibiscus</taxon>
    </lineage>
</organism>
<dbReference type="Pfam" id="PF13456">
    <property type="entry name" value="RVT_3"/>
    <property type="match status" value="1"/>
</dbReference>
<dbReference type="PANTHER" id="PTHR47723:SF13">
    <property type="entry name" value="PUTATIVE-RELATED"/>
    <property type="match status" value="1"/>
</dbReference>